<dbReference type="Proteomes" id="UP001397290">
    <property type="component" value="Unassembled WGS sequence"/>
</dbReference>
<dbReference type="PANTHER" id="PTHR21310">
    <property type="entry name" value="AMINOGLYCOSIDE PHOSPHOTRANSFERASE-RELATED-RELATED"/>
    <property type="match status" value="1"/>
</dbReference>
<evidence type="ECO:0008006" key="3">
    <source>
        <dbReference type="Google" id="ProtNLM"/>
    </source>
</evidence>
<comment type="caution">
    <text evidence="1">The sequence shown here is derived from an EMBL/GenBank/DDBJ whole genome shotgun (WGS) entry which is preliminary data.</text>
</comment>
<dbReference type="EMBL" id="JAAHCF010000756">
    <property type="protein sequence ID" value="KAK8142089.1"/>
    <property type="molecule type" value="Genomic_DNA"/>
</dbReference>
<accession>A0AAW0RIT2</accession>
<organism evidence="1 2">
    <name type="scientific">Beauveria asiatica</name>
    <dbReference type="NCBI Taxonomy" id="1069075"/>
    <lineage>
        <taxon>Eukaryota</taxon>
        <taxon>Fungi</taxon>
        <taxon>Dikarya</taxon>
        <taxon>Ascomycota</taxon>
        <taxon>Pezizomycotina</taxon>
        <taxon>Sordariomycetes</taxon>
        <taxon>Hypocreomycetidae</taxon>
        <taxon>Hypocreales</taxon>
        <taxon>Cordycipitaceae</taxon>
        <taxon>Beauveria</taxon>
    </lineage>
</organism>
<name>A0AAW0RIT2_9HYPO</name>
<proteinExistence type="predicted"/>
<sequence length="516" mass="59506">MTTRNLLDGPITLSSATASSSNILHSLRYPYLKSAFYARIESHRALLTEVIAHHLGVAPSAVDISPQKWWRHGSFNLCLPGSVLQPVPAGVPKYFFIRFPLPYRVGETTRPGNADEKLACEAATYAWLEENCPTVPIPRLYGFGLSTNLRYTNCDLLPRWSRWFQHIRRALLSTLGFPTPTRYVSHISPRFAALDIGYLIIEMITQDEGEMLSESWEEYHTDARRMENLQRGLVKIMLSLASIELPRIGSFRLDRHGCLRLDNRPLSVPIIMHENEDLPLDLPRQTTFSTSAELVLSHLDAFDRRLINQPNAIVSEEDAWYQMTSLGGARLTLPQLLSRDLARGPFVLALTDLSRSNVFVDADWNITRIIDLEFACAWPVEFWQTPHWLDADFIDQIDYDKLAARHMQFISLIKEEEKHGRYRGEKEPLSSIMQTAWERGTFWISLALRDPVAFTTVFYEHILPRYFHFPENELNDGNYFAFCSRFWSPNVPAIIERKQEERKAYLDKLEKEFTPA</sequence>
<keyword evidence="2" id="KW-1185">Reference proteome</keyword>
<gene>
    <name evidence="1" type="ORF">G3M48_009357</name>
</gene>
<dbReference type="AlphaFoldDB" id="A0AAW0RIT2"/>
<protein>
    <recommendedName>
        <fullName evidence="3">Aminoglycoside phosphotransferase domain-containing protein</fullName>
    </recommendedName>
</protein>
<evidence type="ECO:0000313" key="1">
    <source>
        <dbReference type="EMBL" id="KAK8142089.1"/>
    </source>
</evidence>
<evidence type="ECO:0000313" key="2">
    <source>
        <dbReference type="Proteomes" id="UP001397290"/>
    </source>
</evidence>
<dbReference type="InterPro" id="IPR051678">
    <property type="entry name" value="AGP_Transferase"/>
</dbReference>
<dbReference type="PANTHER" id="PTHR21310:SF37">
    <property type="entry name" value="AMINOGLYCOSIDE PHOSPHOTRANSFERASE DOMAIN-CONTAINING PROTEIN"/>
    <property type="match status" value="1"/>
</dbReference>
<reference evidence="1 2" key="1">
    <citation type="submission" date="2020-02" db="EMBL/GenBank/DDBJ databases">
        <title>Comparative genomics of the hypocrealean fungal genus Beauvera.</title>
        <authorList>
            <person name="Showalter D.N."/>
            <person name="Bushley K.E."/>
            <person name="Rehner S.A."/>
        </authorList>
    </citation>
    <scope>NUCLEOTIDE SEQUENCE [LARGE SCALE GENOMIC DNA]</scope>
    <source>
        <strain evidence="1 2">ARSEF4384</strain>
    </source>
</reference>